<dbReference type="NCBIfam" id="TIGR01652">
    <property type="entry name" value="ATPase-Plipid"/>
    <property type="match status" value="1"/>
</dbReference>
<keyword evidence="13 20" id="KW-0472">Membrane</keyword>
<dbReference type="InterPro" id="IPR032631">
    <property type="entry name" value="P-type_ATPase_N"/>
</dbReference>
<dbReference type="SUPFAM" id="SSF81660">
    <property type="entry name" value="Metal cation-transporting ATPase, ATP-binding domain N"/>
    <property type="match status" value="1"/>
</dbReference>
<evidence type="ECO:0000256" key="4">
    <source>
        <dbReference type="ARBA" id="ARBA00022553"/>
    </source>
</evidence>
<evidence type="ECO:0000256" key="5">
    <source>
        <dbReference type="ARBA" id="ARBA00022692"/>
    </source>
</evidence>
<dbReference type="HOGENOM" id="CLU_000846_5_2_1"/>
<feature type="compositionally biased region" description="Polar residues" evidence="21">
    <location>
        <begin position="1329"/>
        <end position="1346"/>
    </location>
</feature>
<dbReference type="PANTHER" id="PTHR24092">
    <property type="entry name" value="PROBABLE PHOSPHOLIPID-TRANSPORTING ATPASE"/>
    <property type="match status" value="1"/>
</dbReference>
<dbReference type="CDD" id="cd02073">
    <property type="entry name" value="P-type_ATPase_APLT_Dnf-like"/>
    <property type="match status" value="1"/>
</dbReference>
<feature type="transmembrane region" description="Helical" evidence="20">
    <location>
        <begin position="1124"/>
        <end position="1145"/>
    </location>
</feature>
<evidence type="ECO:0000313" key="25">
    <source>
        <dbReference type="EMBL" id="EPX72943.1"/>
    </source>
</evidence>
<keyword evidence="10 19" id="KW-0460">Magnesium</keyword>
<evidence type="ECO:0000259" key="22">
    <source>
        <dbReference type="Pfam" id="PF00122"/>
    </source>
</evidence>
<dbReference type="SUPFAM" id="SSF81653">
    <property type="entry name" value="Calcium ATPase, transduction domain A"/>
    <property type="match status" value="1"/>
</dbReference>
<feature type="transmembrane region" description="Helical" evidence="20">
    <location>
        <begin position="1096"/>
        <end position="1112"/>
    </location>
</feature>
<evidence type="ECO:0000256" key="9">
    <source>
        <dbReference type="ARBA" id="ARBA00022840"/>
    </source>
</evidence>
<name>S9PZQ6_SCHOY</name>
<feature type="binding site" evidence="18">
    <location>
        <position position="1038"/>
    </location>
    <ligand>
        <name>ATP</name>
        <dbReference type="ChEBI" id="CHEBI:30616"/>
    </ligand>
</feature>
<keyword evidence="6 19" id="KW-0479">Metal-binding</keyword>
<dbReference type="Gene3D" id="3.40.1110.10">
    <property type="entry name" value="Calcium-transporting ATPase, cytoplasmic domain N"/>
    <property type="match status" value="1"/>
</dbReference>
<gene>
    <name evidence="25" type="ORF">SOCG_00704</name>
</gene>
<dbReference type="InterPro" id="IPR001757">
    <property type="entry name" value="P_typ_ATPase"/>
</dbReference>
<feature type="binding site" evidence="18">
    <location>
        <position position="823"/>
    </location>
    <ligand>
        <name>ATP</name>
        <dbReference type="ChEBI" id="CHEBI:30616"/>
    </ligand>
</feature>
<feature type="compositionally biased region" description="Polar residues" evidence="21">
    <location>
        <begin position="1"/>
        <end position="16"/>
    </location>
</feature>
<keyword evidence="26" id="KW-1185">Reference proteome</keyword>
<feature type="transmembrane region" description="Helical" evidence="20">
    <location>
        <begin position="159"/>
        <end position="177"/>
    </location>
</feature>
<feature type="binding site" evidence="18">
    <location>
        <position position="1015"/>
    </location>
    <ligand>
        <name>ATP</name>
        <dbReference type="ChEBI" id="CHEBI:30616"/>
    </ligand>
</feature>
<dbReference type="GO" id="GO:0016887">
    <property type="term" value="F:ATP hydrolysis activity"/>
    <property type="evidence" value="ECO:0007669"/>
    <property type="project" value="InterPro"/>
</dbReference>
<feature type="binding site" evidence="18">
    <location>
        <position position="1039"/>
    </location>
    <ligand>
        <name>ATP</name>
        <dbReference type="ChEBI" id="CHEBI:30616"/>
    </ligand>
</feature>
<sequence length="1382" mass="155999">MTDFKGNSFNHSSHSLLGQDFPVSASQPNLSSSQSTFDPYLEKSENFEASIRSSHDSAIPVEDESTISVSHLSNRKRSGSTDRPPDPELASCANTKEISISGQATLPDETPSRRIYVNHIPDEHANLPKQTFPSNKIRTTMYTPLNFVPKNLYNQFKNVANVFFLFLILLQCIPTFAARHPALPFIPLSIILLSTAIKDGFEDYRRSILDNKFNHTITFKLTGWKNVNSSMEHVGPWRRFKKFVSHTLHHNIKSFGNASQCPSYAPSIFYSRRNSRDSYSSNFSLMTAREGIEVLGMGNASHSQNFSVVPKEPLQSSDAHFEPVYRKKIQVGDIVRVRANEAIPADLLILSTENKEGVCYVETKNLDGETNLKDKYSLYSTKECRSELECSSASFWIQSEEPHSDLYNLVGVLKTKVSDNSNQNTEGTSAIKQEPFNMSNIALCGCTLRNSKWIIGLALYTGSETRIQMNRGVTPSKRSRITRELNWTIALNFLLLFLMCIISGILRMVYSARQNSAKVYEFYELSRATASVPVQGIVSIFTCLILFQNLVPISLYITIDIVRTMQSFFIHSDIEMYDENLDYPCSPKSWNISDDLGQIEYVFSDKTGTLTQNVMNFRRTTINGEVYGEAYTDATRGFDKAAGRADSKRLHQIEEDRNEMIKLSKYGNPKTSSFVSSALVKELQSPTEQSEYCKKFLTVLSLCHSVVTDGNGESLVYNSQSPDEEALVKGACNLGFVLKSTKNKRYIVEVLGKRNRFQVLDIIPFTSARKRMSIIIRDRNNEIYLYCKGADSVILNKLAENNSSELIEKTTQDLSLFAAEGFRTLCIAERKLEKNEYLEWKVKFNEANSALHNRNEKIDQVSNLIERDLSLLGGTAIEDKLQEGVPETIDLLSKAGIKLWVLTGDKVETATNIGYSCNLLESGMSIIRIDSTFSEPEEIKDFIQKNLSTEFGLEGSEEEFKTLMQNHDPPSTHYAVVIDGSVLSMVLESEFAYLFVMLCKNCRTVLCCRVSPSQKAAVVSLVKRSLDVTTLAIGDGANDVSMIQQADIGVGIAGLEGQAAAMSSDYAVGQFRFLSRLLLIHGRWNYKRTSQMISNFFYKNVIWTFTLFWYQLFNEFDGNYIFDYTYVMLFNLLFTSFPVIVSGCFDKDVDAEASLKYPHLYKSGILRQEWNKRRFWLSVLDGVYQSMVCFGVALFVFYAGRFVSPTGHQTESIEDIGLFISSPVIFVINTFILINQESLDLISVGTWLFSLIIFWFWTGVYSECLGSNAFHKSTFRVGKTFTFWVVNLLTIVVSLFPRLSTILAQKLFYPREIDLLKVKLKREESLQTEDQASTVENSTAPPSLASSVRDDPSNLSYERSRFSLSLPSSHSVASTKRPQTVA</sequence>
<dbReference type="Pfam" id="PF13246">
    <property type="entry name" value="Cation_ATPase"/>
    <property type="match status" value="1"/>
</dbReference>
<feature type="binding site" evidence="19">
    <location>
        <position position="1039"/>
    </location>
    <ligand>
        <name>Mg(2+)</name>
        <dbReference type="ChEBI" id="CHEBI:18420"/>
    </ligand>
</feature>
<evidence type="ECO:0000256" key="17">
    <source>
        <dbReference type="PIRSR" id="PIRSR606539-1"/>
    </source>
</evidence>
<evidence type="ECO:0000313" key="26">
    <source>
        <dbReference type="Proteomes" id="UP000016088"/>
    </source>
</evidence>
<dbReference type="InterPro" id="IPR036412">
    <property type="entry name" value="HAD-like_sf"/>
</dbReference>
<dbReference type="InterPro" id="IPR006539">
    <property type="entry name" value="P-type_ATPase_IV"/>
</dbReference>
<feature type="transmembrane region" description="Helical" evidence="20">
    <location>
        <begin position="1281"/>
        <end position="1299"/>
    </location>
</feature>
<evidence type="ECO:0000256" key="1">
    <source>
        <dbReference type="ARBA" id="ARBA00001946"/>
    </source>
</evidence>
<dbReference type="Pfam" id="PF00122">
    <property type="entry name" value="E1-E2_ATPase"/>
    <property type="match status" value="1"/>
</dbReference>
<feature type="transmembrane region" description="Helical" evidence="20">
    <location>
        <begin position="1175"/>
        <end position="1196"/>
    </location>
</feature>
<feature type="binding site" evidence="18">
    <location>
        <position position="905"/>
    </location>
    <ligand>
        <name>ATP</name>
        <dbReference type="ChEBI" id="CHEBI:30616"/>
    </ligand>
</feature>
<dbReference type="EMBL" id="KE503207">
    <property type="protein sequence ID" value="EPX72943.1"/>
    <property type="molecule type" value="Genomic_DNA"/>
</dbReference>
<comment type="catalytic activity">
    <reaction evidence="15">
        <text>a 1,2-diacyl-sn-glycero-3-phosphoethanolamine(out) + ATP + H2O = a 1,2-diacyl-sn-glycero-3-phosphoethanolamine(in) + ADP + phosphate + H(+)</text>
        <dbReference type="Rhea" id="RHEA:66132"/>
        <dbReference type="ChEBI" id="CHEBI:15377"/>
        <dbReference type="ChEBI" id="CHEBI:15378"/>
        <dbReference type="ChEBI" id="CHEBI:30616"/>
        <dbReference type="ChEBI" id="CHEBI:43474"/>
        <dbReference type="ChEBI" id="CHEBI:64612"/>
        <dbReference type="ChEBI" id="CHEBI:456216"/>
    </reaction>
    <physiologicalReaction direction="left-to-right" evidence="15">
        <dbReference type="Rhea" id="RHEA:66133"/>
    </physiologicalReaction>
</comment>
<evidence type="ECO:0000256" key="8">
    <source>
        <dbReference type="ARBA" id="ARBA00022824"/>
    </source>
</evidence>
<dbReference type="EC" id="7.6.2.1" evidence="20"/>
<dbReference type="SFLD" id="SFLDG00002">
    <property type="entry name" value="C1.7:_P-type_atpase_like"/>
    <property type="match status" value="1"/>
</dbReference>
<dbReference type="OMA" id="IYADIDM"/>
<keyword evidence="7 18" id="KW-0547">Nucleotide-binding</keyword>
<comment type="cofactor">
    <cofactor evidence="1 19">
        <name>Mg(2+)</name>
        <dbReference type="ChEBI" id="CHEBI:18420"/>
    </cofactor>
</comment>
<evidence type="ECO:0000256" key="18">
    <source>
        <dbReference type="PIRSR" id="PIRSR606539-2"/>
    </source>
</evidence>
<dbReference type="PANTHER" id="PTHR24092:SF206">
    <property type="entry name" value="PHOSPHOLIPID-TRANSPORTING ATPASE C4F10.16C"/>
    <property type="match status" value="1"/>
</dbReference>
<accession>S9PZQ6</accession>
<dbReference type="InterPro" id="IPR023298">
    <property type="entry name" value="ATPase_P-typ_TM_dom_sf"/>
</dbReference>
<comment type="catalytic activity">
    <reaction evidence="16">
        <text>a 1,2-diacyl-sn-glycero-3-phospho-L-serine(out) + ATP + H2O = a 1,2-diacyl-sn-glycero-3-phospho-L-serine(in) + ADP + phosphate + H(+)</text>
        <dbReference type="Rhea" id="RHEA:38567"/>
        <dbReference type="ChEBI" id="CHEBI:15377"/>
        <dbReference type="ChEBI" id="CHEBI:15378"/>
        <dbReference type="ChEBI" id="CHEBI:30616"/>
        <dbReference type="ChEBI" id="CHEBI:43474"/>
        <dbReference type="ChEBI" id="CHEBI:57262"/>
        <dbReference type="ChEBI" id="CHEBI:456216"/>
    </reaction>
    <physiologicalReaction direction="left-to-right" evidence="16">
        <dbReference type="Rhea" id="RHEA:38568"/>
    </physiologicalReaction>
</comment>
<feature type="domain" description="P-type ATPase N-terminal" evidence="23">
    <location>
        <begin position="116"/>
        <end position="181"/>
    </location>
</feature>
<evidence type="ECO:0000256" key="16">
    <source>
        <dbReference type="ARBA" id="ARBA00051303"/>
    </source>
</evidence>
<dbReference type="GO" id="GO:0045332">
    <property type="term" value="P:phospholipid translocation"/>
    <property type="evidence" value="ECO:0007669"/>
    <property type="project" value="TreeGrafter"/>
</dbReference>
<evidence type="ECO:0000256" key="11">
    <source>
        <dbReference type="ARBA" id="ARBA00022967"/>
    </source>
</evidence>
<feature type="region of interest" description="Disordered" evidence="21">
    <location>
        <begin position="1329"/>
        <end position="1382"/>
    </location>
</feature>
<evidence type="ECO:0000256" key="12">
    <source>
        <dbReference type="ARBA" id="ARBA00022989"/>
    </source>
</evidence>
<feature type="transmembrane region" description="Helical" evidence="20">
    <location>
        <begin position="1216"/>
        <end position="1234"/>
    </location>
</feature>
<keyword evidence="12 20" id="KW-1133">Transmembrane helix</keyword>
<feature type="binding site" evidence="19">
    <location>
        <position position="1035"/>
    </location>
    <ligand>
        <name>Mg(2+)</name>
        <dbReference type="ChEBI" id="CHEBI:18420"/>
    </ligand>
</feature>
<dbReference type="RefSeq" id="XP_013018578.1">
    <property type="nucleotide sequence ID" value="XM_013163124.1"/>
</dbReference>
<evidence type="ECO:0000256" key="6">
    <source>
        <dbReference type="ARBA" id="ARBA00022723"/>
    </source>
</evidence>
<evidence type="ECO:0000256" key="13">
    <source>
        <dbReference type="ARBA" id="ARBA00023136"/>
    </source>
</evidence>
<dbReference type="GO" id="GO:0005886">
    <property type="term" value="C:plasma membrane"/>
    <property type="evidence" value="ECO:0007669"/>
    <property type="project" value="TreeGrafter"/>
</dbReference>
<evidence type="ECO:0000256" key="19">
    <source>
        <dbReference type="PIRSR" id="PIRSR606539-3"/>
    </source>
</evidence>
<dbReference type="InterPro" id="IPR032630">
    <property type="entry name" value="P_typ_ATPase_c"/>
</dbReference>
<evidence type="ECO:0000256" key="21">
    <source>
        <dbReference type="SAM" id="MobiDB-lite"/>
    </source>
</evidence>
<comment type="catalytic activity">
    <reaction evidence="14 20">
        <text>ATP + H2O + phospholipidSide 1 = ADP + phosphate + phospholipidSide 2.</text>
        <dbReference type="EC" id="7.6.2.1"/>
    </reaction>
</comment>
<evidence type="ECO:0000259" key="23">
    <source>
        <dbReference type="Pfam" id="PF16209"/>
    </source>
</evidence>
<feature type="binding site" evidence="18">
    <location>
        <position position="606"/>
    </location>
    <ligand>
        <name>ATP</name>
        <dbReference type="ChEBI" id="CHEBI:30616"/>
    </ligand>
</feature>
<feature type="binding site" evidence="18">
    <location>
        <position position="765"/>
    </location>
    <ligand>
        <name>ATP</name>
        <dbReference type="ChEBI" id="CHEBI:30616"/>
    </ligand>
</feature>
<dbReference type="GO" id="GO:0005524">
    <property type="term" value="F:ATP binding"/>
    <property type="evidence" value="ECO:0007669"/>
    <property type="project" value="UniProtKB-UniRule"/>
</dbReference>
<dbReference type="eggNOG" id="KOG0206">
    <property type="taxonomic scope" value="Eukaryota"/>
</dbReference>
<comment type="subcellular location">
    <subcellularLocation>
        <location evidence="2">Endoplasmic reticulum membrane</location>
        <topology evidence="2">Multi-pass membrane protein</topology>
    </subcellularLocation>
    <subcellularLocation>
        <location evidence="20">Membrane</location>
        <topology evidence="20">Multi-pass membrane protein</topology>
    </subcellularLocation>
</comment>
<feature type="active site" description="4-aspartylphosphate intermediate" evidence="17">
    <location>
        <position position="605"/>
    </location>
</feature>
<evidence type="ECO:0000256" key="15">
    <source>
        <dbReference type="ARBA" id="ARBA00049128"/>
    </source>
</evidence>
<dbReference type="FunFam" id="3.40.1110.10:FF:000087">
    <property type="entry name" value="Phospholipid-transporting ATPase"/>
    <property type="match status" value="1"/>
</dbReference>
<keyword evidence="4" id="KW-0597">Phosphoprotein</keyword>
<feature type="compositionally biased region" description="Low complexity" evidence="21">
    <location>
        <begin position="1362"/>
        <end position="1374"/>
    </location>
</feature>
<feature type="binding site" evidence="19">
    <location>
        <position position="607"/>
    </location>
    <ligand>
        <name>Mg(2+)</name>
        <dbReference type="ChEBI" id="CHEBI:18420"/>
    </ligand>
</feature>
<evidence type="ECO:0000256" key="14">
    <source>
        <dbReference type="ARBA" id="ARBA00034036"/>
    </source>
</evidence>
<evidence type="ECO:0000256" key="3">
    <source>
        <dbReference type="ARBA" id="ARBA00008109"/>
    </source>
</evidence>
<proteinExistence type="inferred from homology"/>
<dbReference type="InterPro" id="IPR059000">
    <property type="entry name" value="ATPase_P-type_domA"/>
</dbReference>
<dbReference type="GO" id="GO:0000287">
    <property type="term" value="F:magnesium ion binding"/>
    <property type="evidence" value="ECO:0007669"/>
    <property type="project" value="UniProtKB-UniRule"/>
</dbReference>
<dbReference type="Pfam" id="PF16209">
    <property type="entry name" value="PhoLip_ATPase_N"/>
    <property type="match status" value="1"/>
</dbReference>
<dbReference type="SFLD" id="SFLDS00003">
    <property type="entry name" value="Haloacid_Dehalogenase"/>
    <property type="match status" value="1"/>
</dbReference>
<dbReference type="NCBIfam" id="TIGR01494">
    <property type="entry name" value="ATPase_P-type"/>
    <property type="match status" value="1"/>
</dbReference>
<dbReference type="InterPro" id="IPR023214">
    <property type="entry name" value="HAD_sf"/>
</dbReference>
<evidence type="ECO:0000256" key="10">
    <source>
        <dbReference type="ARBA" id="ARBA00022842"/>
    </source>
</evidence>
<dbReference type="Gene3D" id="2.70.150.10">
    <property type="entry name" value="Calcium-transporting ATPase, cytoplasmic transduction domain A"/>
    <property type="match status" value="1"/>
</dbReference>
<evidence type="ECO:0000259" key="24">
    <source>
        <dbReference type="Pfam" id="PF16212"/>
    </source>
</evidence>
<evidence type="ECO:0000256" key="2">
    <source>
        <dbReference type="ARBA" id="ARBA00004477"/>
    </source>
</evidence>
<feature type="binding site" evidence="18">
    <location>
        <position position="903"/>
    </location>
    <ligand>
        <name>ATP</name>
        <dbReference type="ChEBI" id="CHEBI:30616"/>
    </ligand>
</feature>
<dbReference type="FunFam" id="3.40.50.1000:FF:000014">
    <property type="entry name" value="Phospholipid-transporting ATPase"/>
    <property type="match status" value="1"/>
</dbReference>
<dbReference type="Pfam" id="PF16212">
    <property type="entry name" value="PhoLip_ATPase_C"/>
    <property type="match status" value="1"/>
</dbReference>
<feature type="domain" description="P-type ATPase A" evidence="22">
    <location>
        <begin position="318"/>
        <end position="389"/>
    </location>
</feature>
<dbReference type="Gene3D" id="3.40.50.1000">
    <property type="entry name" value="HAD superfamily/HAD-like"/>
    <property type="match status" value="1"/>
</dbReference>
<protein>
    <recommendedName>
        <fullName evidence="20">Phospholipid-transporting ATPase</fullName>
        <ecNumber evidence="20">7.6.2.1</ecNumber>
    </recommendedName>
</protein>
<dbReference type="SUPFAM" id="SSF81665">
    <property type="entry name" value="Calcium ATPase, transmembrane domain M"/>
    <property type="match status" value="1"/>
</dbReference>
<feature type="domain" description="P-type ATPase C-terminal" evidence="24">
    <location>
        <begin position="1061"/>
        <end position="1310"/>
    </location>
</feature>
<reference evidence="25 26" key="1">
    <citation type="journal article" date="2011" name="Science">
        <title>Comparative functional genomics of the fission yeasts.</title>
        <authorList>
            <person name="Rhind N."/>
            <person name="Chen Z."/>
            <person name="Yassour M."/>
            <person name="Thompson D.A."/>
            <person name="Haas B.J."/>
            <person name="Habib N."/>
            <person name="Wapinski I."/>
            <person name="Roy S."/>
            <person name="Lin M.F."/>
            <person name="Heiman D.I."/>
            <person name="Young S.K."/>
            <person name="Furuya K."/>
            <person name="Guo Y."/>
            <person name="Pidoux A."/>
            <person name="Chen H.M."/>
            <person name="Robbertse B."/>
            <person name="Goldberg J.M."/>
            <person name="Aoki K."/>
            <person name="Bayne E.H."/>
            <person name="Berlin A.M."/>
            <person name="Desjardins C.A."/>
            <person name="Dobbs E."/>
            <person name="Dukaj L."/>
            <person name="Fan L."/>
            <person name="FitzGerald M.G."/>
            <person name="French C."/>
            <person name="Gujja S."/>
            <person name="Hansen K."/>
            <person name="Keifenheim D."/>
            <person name="Levin J.Z."/>
            <person name="Mosher R.A."/>
            <person name="Mueller C.A."/>
            <person name="Pfiffner J."/>
            <person name="Priest M."/>
            <person name="Russ C."/>
            <person name="Smialowska A."/>
            <person name="Swoboda P."/>
            <person name="Sykes S.M."/>
            <person name="Vaughn M."/>
            <person name="Vengrova S."/>
            <person name="Yoder R."/>
            <person name="Zeng Q."/>
            <person name="Allshire R."/>
            <person name="Baulcombe D."/>
            <person name="Birren B.W."/>
            <person name="Brown W."/>
            <person name="Ekwall K."/>
            <person name="Kellis M."/>
            <person name="Leatherwood J."/>
            <person name="Levin H."/>
            <person name="Margalit H."/>
            <person name="Martienssen R."/>
            <person name="Nieduszynski C.A."/>
            <person name="Spatafora J.W."/>
            <person name="Friedman N."/>
            <person name="Dalgaard J.Z."/>
            <person name="Baumann P."/>
            <person name="Niki H."/>
            <person name="Regev A."/>
            <person name="Nusbaum C."/>
        </authorList>
    </citation>
    <scope>NUCLEOTIDE SEQUENCE [LARGE SCALE GENOMIC DNA]</scope>
    <source>
        <strain evidence="26">yFS286</strain>
    </source>
</reference>
<feature type="binding site" evidence="18">
    <location>
        <position position="607"/>
    </location>
    <ligand>
        <name>ATP</name>
        <dbReference type="ChEBI" id="CHEBI:30616"/>
    </ligand>
</feature>
<feature type="transmembrane region" description="Helical" evidence="20">
    <location>
        <begin position="487"/>
        <end position="510"/>
    </location>
</feature>
<dbReference type="InterPro" id="IPR023299">
    <property type="entry name" value="ATPase_P-typ_cyto_dom_N"/>
</dbReference>
<keyword evidence="5 20" id="KW-0812">Transmembrane</keyword>
<dbReference type="InterPro" id="IPR018303">
    <property type="entry name" value="ATPase_P-typ_P_site"/>
</dbReference>
<dbReference type="Proteomes" id="UP000016088">
    <property type="component" value="Unassembled WGS sequence"/>
</dbReference>
<keyword evidence="9 18" id="KW-0067">ATP-binding</keyword>
<keyword evidence="11 20" id="KW-1278">Translocase</keyword>
<dbReference type="PROSITE" id="PS00154">
    <property type="entry name" value="ATPASE_E1_E2"/>
    <property type="match status" value="1"/>
</dbReference>
<feature type="binding site" evidence="18">
    <location>
        <position position="904"/>
    </location>
    <ligand>
        <name>ATP</name>
        <dbReference type="ChEBI" id="CHEBI:30616"/>
    </ligand>
</feature>
<feature type="compositionally biased region" description="Low complexity" evidence="21">
    <location>
        <begin position="24"/>
        <end position="35"/>
    </location>
</feature>
<dbReference type="GO" id="GO:0005789">
    <property type="term" value="C:endoplasmic reticulum membrane"/>
    <property type="evidence" value="ECO:0007669"/>
    <property type="project" value="UniProtKB-SubCell"/>
</dbReference>
<dbReference type="InterPro" id="IPR008250">
    <property type="entry name" value="ATPase_P-typ_transduc_dom_A_sf"/>
</dbReference>
<organism evidence="25 26">
    <name type="scientific">Schizosaccharomyces octosporus (strain yFS286)</name>
    <name type="common">Fission yeast</name>
    <name type="synonym">Octosporomyces octosporus</name>
    <dbReference type="NCBI Taxonomy" id="483514"/>
    <lineage>
        <taxon>Eukaryota</taxon>
        <taxon>Fungi</taxon>
        <taxon>Dikarya</taxon>
        <taxon>Ascomycota</taxon>
        <taxon>Taphrinomycotina</taxon>
        <taxon>Schizosaccharomycetes</taxon>
        <taxon>Schizosaccharomycetales</taxon>
        <taxon>Schizosaccharomycetaceae</taxon>
        <taxon>Schizosaccharomyces</taxon>
    </lineage>
</organism>
<feature type="binding site" evidence="18">
    <location>
        <position position="605"/>
    </location>
    <ligand>
        <name>ATP</name>
        <dbReference type="ChEBI" id="CHEBI:30616"/>
    </ligand>
</feature>
<dbReference type="GeneID" id="25029688"/>
<evidence type="ECO:0000256" key="7">
    <source>
        <dbReference type="ARBA" id="ARBA00022741"/>
    </source>
</evidence>
<dbReference type="VEuPathDB" id="FungiDB:SOCG_00704"/>
<dbReference type="GO" id="GO:0090556">
    <property type="term" value="F:phosphatidylserine floppase activity"/>
    <property type="evidence" value="ECO:0007669"/>
    <property type="project" value="RHEA"/>
</dbReference>
<dbReference type="SFLD" id="SFLDF00027">
    <property type="entry name" value="p-type_atpase"/>
    <property type="match status" value="1"/>
</dbReference>
<feature type="binding site" evidence="18">
    <location>
        <position position="724"/>
    </location>
    <ligand>
        <name>ATP</name>
        <dbReference type="ChEBI" id="CHEBI:30616"/>
    </ligand>
</feature>
<keyword evidence="8" id="KW-0256">Endoplasmic reticulum</keyword>
<feature type="transmembrane region" description="Helical" evidence="20">
    <location>
        <begin position="1241"/>
        <end position="1261"/>
    </location>
</feature>
<feature type="transmembrane region" description="Helical" evidence="20">
    <location>
        <begin position="530"/>
        <end position="557"/>
    </location>
</feature>
<evidence type="ECO:0000256" key="20">
    <source>
        <dbReference type="RuleBase" id="RU362033"/>
    </source>
</evidence>
<comment type="similarity">
    <text evidence="3 20">Belongs to the cation transport ATPase (P-type) (TC 3.A.3) family. Type IV subfamily.</text>
</comment>
<dbReference type="OrthoDB" id="377733at2759"/>
<dbReference type="InterPro" id="IPR044492">
    <property type="entry name" value="P_typ_ATPase_HD_dom"/>
</dbReference>
<feature type="region of interest" description="Disordered" evidence="21">
    <location>
        <begin position="1"/>
        <end position="89"/>
    </location>
</feature>
<feature type="binding site" evidence="18">
    <location>
        <position position="1009"/>
    </location>
    <ligand>
        <name>ATP</name>
        <dbReference type="ChEBI" id="CHEBI:30616"/>
    </ligand>
</feature>
<feature type="binding site" evidence="19">
    <location>
        <position position="605"/>
    </location>
    <ligand>
        <name>Mg(2+)</name>
        <dbReference type="ChEBI" id="CHEBI:18420"/>
    </ligand>
</feature>
<feature type="binding site" evidence="18">
    <location>
        <position position="788"/>
    </location>
    <ligand>
        <name>ATP</name>
        <dbReference type="ChEBI" id="CHEBI:30616"/>
    </ligand>
</feature>
<dbReference type="SUPFAM" id="SSF56784">
    <property type="entry name" value="HAD-like"/>
    <property type="match status" value="1"/>
</dbReference>